<evidence type="ECO:0000259" key="1">
    <source>
        <dbReference type="PROSITE" id="PS50181"/>
    </source>
</evidence>
<dbReference type="Pfam" id="PF00646">
    <property type="entry name" value="F-box"/>
    <property type="match status" value="1"/>
</dbReference>
<organism evidence="2 3">
    <name type="scientific">Cladophialophora chaetospira</name>
    <dbReference type="NCBI Taxonomy" id="386627"/>
    <lineage>
        <taxon>Eukaryota</taxon>
        <taxon>Fungi</taxon>
        <taxon>Dikarya</taxon>
        <taxon>Ascomycota</taxon>
        <taxon>Pezizomycotina</taxon>
        <taxon>Eurotiomycetes</taxon>
        <taxon>Chaetothyriomycetidae</taxon>
        <taxon>Chaetothyriales</taxon>
        <taxon>Herpotrichiellaceae</taxon>
        <taxon>Cladophialophora</taxon>
    </lineage>
</organism>
<dbReference type="SUPFAM" id="SSF81383">
    <property type="entry name" value="F-box domain"/>
    <property type="match status" value="1"/>
</dbReference>
<dbReference type="AlphaFoldDB" id="A0AA39CE17"/>
<dbReference type="Proteomes" id="UP001172673">
    <property type="component" value="Unassembled WGS sequence"/>
</dbReference>
<keyword evidence="3" id="KW-1185">Reference proteome</keyword>
<evidence type="ECO:0000313" key="3">
    <source>
        <dbReference type="Proteomes" id="UP001172673"/>
    </source>
</evidence>
<dbReference type="InterPro" id="IPR036047">
    <property type="entry name" value="F-box-like_dom_sf"/>
</dbReference>
<comment type="caution">
    <text evidence="2">The sequence shown here is derived from an EMBL/GenBank/DDBJ whole genome shotgun (WGS) entry which is preliminary data.</text>
</comment>
<sequence length="489" mass="57106">MEELPTELVGHLCRFLDRPSLRSFRLCCKAFAQIGEEHLFQDFEFRLDPNYPRLELLNQLAAKPSVAARLRCVSIQSGVQLEYADYRYWQTQVYQEKKTAWERSVASGAASRDEYTQFHGQLQSRFTSDLPRRYDLYRWHLDQQAAAVAERDIRNKLRRILSALKQSSPNLRFKLIMAEPQIQLEDLEAFEPEKYATDKPYDPDPRRRVSNRRQHCLDHFVNFLDAANLSDCEVFDLTAVDIPHQLLTVDGFHGSQALEETFQGLRKLEMTVSSFPHSDWLSRGGNSEVYFGGRNLAARRLRMLLNHPSNLEHLSLDFPVGQESEYSFDLFDRTNLDRFPRLWSPHLRTLALRHFRCTWSDLEALLIEGKNLHTLMLKDCRLETGSIIDLLEYLRSRRFPKVDVLGTWYVDEDCGQWHSHTEEDFTECTDSTWYEGPFARAGTRSKVQDFIAGKCKCPFLRWTTEDDPPQAWEDSGDTSWHFIAGQPHQ</sequence>
<gene>
    <name evidence="2" type="ORF">H2200_010876</name>
</gene>
<feature type="domain" description="F-box" evidence="1">
    <location>
        <begin position="1"/>
        <end position="43"/>
    </location>
</feature>
<dbReference type="PROSITE" id="PS50181">
    <property type="entry name" value="FBOX"/>
    <property type="match status" value="1"/>
</dbReference>
<reference evidence="2" key="1">
    <citation type="submission" date="2022-10" db="EMBL/GenBank/DDBJ databases">
        <title>Culturing micro-colonial fungi from biological soil crusts in the Mojave desert and describing Neophaeococcomyces mojavensis, and introducing the new genera and species Taxawa tesnikishii.</title>
        <authorList>
            <person name="Kurbessoian T."/>
            <person name="Stajich J.E."/>
        </authorList>
    </citation>
    <scope>NUCLEOTIDE SEQUENCE</scope>
    <source>
        <strain evidence="2">TK_41</strain>
    </source>
</reference>
<accession>A0AA39CE17</accession>
<proteinExistence type="predicted"/>
<dbReference type="SUPFAM" id="SSF52047">
    <property type="entry name" value="RNI-like"/>
    <property type="match status" value="1"/>
</dbReference>
<dbReference type="CDD" id="cd09917">
    <property type="entry name" value="F-box_SF"/>
    <property type="match status" value="1"/>
</dbReference>
<name>A0AA39CE17_9EURO</name>
<dbReference type="EMBL" id="JAPDRK010000018">
    <property type="protein sequence ID" value="KAJ9604762.1"/>
    <property type="molecule type" value="Genomic_DNA"/>
</dbReference>
<protein>
    <recommendedName>
        <fullName evidence="1">F-box domain-containing protein</fullName>
    </recommendedName>
</protein>
<evidence type="ECO:0000313" key="2">
    <source>
        <dbReference type="EMBL" id="KAJ9604762.1"/>
    </source>
</evidence>
<dbReference type="InterPro" id="IPR001810">
    <property type="entry name" value="F-box_dom"/>
</dbReference>